<dbReference type="Proteomes" id="UP000196258">
    <property type="component" value="Unassembled WGS sequence"/>
</dbReference>
<evidence type="ECO:0000256" key="7">
    <source>
        <dbReference type="ARBA" id="ARBA00023170"/>
    </source>
</evidence>
<dbReference type="PANTHER" id="PTHR43134">
    <property type="entry name" value="SIGNAL RECOGNITION PARTICLE RECEPTOR SUBUNIT ALPHA"/>
    <property type="match status" value="1"/>
</dbReference>
<evidence type="ECO:0000256" key="8">
    <source>
        <dbReference type="ARBA" id="ARBA00048027"/>
    </source>
</evidence>
<evidence type="ECO:0000313" key="13">
    <source>
        <dbReference type="Proteomes" id="UP000196258"/>
    </source>
</evidence>
<dbReference type="SUPFAM" id="SSF47364">
    <property type="entry name" value="Domain of the SRP/SRP receptor G-proteins"/>
    <property type="match status" value="1"/>
</dbReference>
<evidence type="ECO:0000256" key="1">
    <source>
        <dbReference type="ARBA" id="ARBA00022475"/>
    </source>
</evidence>
<dbReference type="GO" id="GO:0005737">
    <property type="term" value="C:cytoplasm"/>
    <property type="evidence" value="ECO:0007669"/>
    <property type="project" value="UniProtKB-SubCell"/>
</dbReference>
<dbReference type="GO" id="GO:0005525">
    <property type="term" value="F:GTP binding"/>
    <property type="evidence" value="ECO:0007669"/>
    <property type="project" value="UniProtKB-UniRule"/>
</dbReference>
<keyword evidence="2 9" id="KW-0963">Cytoplasm</keyword>
<reference evidence="11" key="2">
    <citation type="journal article" date="2018" name="BMC Genomics">
        <title>Whole genome sequencing and function prediction of 133 gut anaerobes isolated from chicken caecum in pure cultures.</title>
        <authorList>
            <person name="Medvecky M."/>
            <person name="Cejkova D."/>
            <person name="Polansky O."/>
            <person name="Karasova D."/>
            <person name="Kubasova T."/>
            <person name="Cizek A."/>
            <person name="Rychlik I."/>
        </authorList>
    </citation>
    <scope>NUCLEOTIDE SEQUENCE</scope>
    <source>
        <strain evidence="11">An149</strain>
    </source>
</reference>
<comment type="function">
    <text evidence="9">Involved in targeting and insertion of nascent membrane proteins into the cytoplasmic membrane. Acts as a receptor for the complex formed by the signal recognition particle (SRP) and the ribosome-nascent chain (RNC).</text>
</comment>
<name>A0A1Y4ENS5_9FIRM</name>
<dbReference type="NCBIfam" id="TIGR00064">
    <property type="entry name" value="ftsY"/>
    <property type="match status" value="1"/>
</dbReference>
<comment type="similarity">
    <text evidence="9">Belongs to the GTP-binding SRP family. FtsY subfamily.</text>
</comment>
<keyword evidence="1 9" id="KW-1003">Cell membrane</keyword>
<dbReference type="FunFam" id="3.40.50.300:FF:000053">
    <property type="entry name" value="Signal recognition particle receptor FtsY"/>
    <property type="match status" value="1"/>
</dbReference>
<feature type="binding site" evidence="9">
    <location>
        <begin position="127"/>
        <end position="134"/>
    </location>
    <ligand>
        <name>GTP</name>
        <dbReference type="ChEBI" id="CHEBI:37565"/>
    </ligand>
</feature>
<protein>
    <recommendedName>
        <fullName evidence="9">Signal recognition particle receptor FtsY</fullName>
        <shortName evidence="9">SRP receptor</shortName>
        <ecNumber evidence="9">3.6.5.4</ecNumber>
    </recommendedName>
</protein>
<evidence type="ECO:0000256" key="3">
    <source>
        <dbReference type="ARBA" id="ARBA00022741"/>
    </source>
</evidence>
<evidence type="ECO:0000259" key="10">
    <source>
        <dbReference type="PROSITE" id="PS00300"/>
    </source>
</evidence>
<dbReference type="GeneID" id="94017770"/>
<sequence length="327" mass="36013">MGFFNKIKEKFVGKSAKQNEKYVAGLDRSNVTFSDRINELAARFREINEDYFEELENILIMSDVGVSMVMKIVDEIKNEVRIQNITDPKQINDIIVDKMFVIYANDSVMTTKINYASEGLTVILMVGVNGAGKTTTIGKLANRIVQDEGKKVMVAAGDTFRAGAIDQLAVWADRVGVEIVKGREGGDPSAVVFDALKQAKEKNVDVLICDTAGRLQNKVNLMKELEKMNRIIKREVPDAPHETLLVIDATTGQNGVSQAVEFSKITDITGLVLTKMDGTAKGGIVLSIKDQLNIPVKFIGLGEGVDDLQEFDLDQYIYGLCKNLVEG</sequence>
<evidence type="ECO:0000256" key="4">
    <source>
        <dbReference type="ARBA" id="ARBA00022801"/>
    </source>
</evidence>
<comment type="caution">
    <text evidence="11">The sequence shown here is derived from an EMBL/GenBank/DDBJ whole genome shotgun (WGS) entry which is preliminary data.</text>
</comment>
<evidence type="ECO:0000256" key="5">
    <source>
        <dbReference type="ARBA" id="ARBA00023134"/>
    </source>
</evidence>
<dbReference type="SMART" id="SM00963">
    <property type="entry name" value="SRP54_N"/>
    <property type="match status" value="1"/>
</dbReference>
<dbReference type="InterPro" id="IPR013822">
    <property type="entry name" value="Signal_recog_particl_SRP54_hlx"/>
</dbReference>
<comment type="catalytic activity">
    <reaction evidence="8 9">
        <text>GTP + H2O = GDP + phosphate + H(+)</text>
        <dbReference type="Rhea" id="RHEA:19669"/>
        <dbReference type="ChEBI" id="CHEBI:15377"/>
        <dbReference type="ChEBI" id="CHEBI:15378"/>
        <dbReference type="ChEBI" id="CHEBI:37565"/>
        <dbReference type="ChEBI" id="CHEBI:43474"/>
        <dbReference type="ChEBI" id="CHEBI:58189"/>
        <dbReference type="EC" id="3.6.5.4"/>
    </reaction>
</comment>
<evidence type="ECO:0000256" key="9">
    <source>
        <dbReference type="HAMAP-Rule" id="MF_00920"/>
    </source>
</evidence>
<dbReference type="Gene3D" id="1.20.120.140">
    <property type="entry name" value="Signal recognition particle SRP54, nucleotide-binding domain"/>
    <property type="match status" value="1"/>
</dbReference>
<evidence type="ECO:0000256" key="2">
    <source>
        <dbReference type="ARBA" id="ARBA00022490"/>
    </source>
</evidence>
<dbReference type="SMART" id="SM00382">
    <property type="entry name" value="AAA"/>
    <property type="match status" value="1"/>
</dbReference>
<dbReference type="SMART" id="SM00962">
    <property type="entry name" value="SRP54"/>
    <property type="match status" value="1"/>
</dbReference>
<proteinExistence type="inferred from homology"/>
<dbReference type="GO" id="GO:0006614">
    <property type="term" value="P:SRP-dependent cotranslational protein targeting to membrane"/>
    <property type="evidence" value="ECO:0007669"/>
    <property type="project" value="InterPro"/>
</dbReference>
<evidence type="ECO:0000256" key="6">
    <source>
        <dbReference type="ARBA" id="ARBA00023136"/>
    </source>
</evidence>
<feature type="binding site" evidence="9">
    <location>
        <begin position="210"/>
        <end position="214"/>
    </location>
    <ligand>
        <name>GTP</name>
        <dbReference type="ChEBI" id="CHEBI:37565"/>
    </ligand>
</feature>
<evidence type="ECO:0000313" key="11">
    <source>
        <dbReference type="EMBL" id="OUQ05301.1"/>
    </source>
</evidence>
<dbReference type="RefSeq" id="WP_004608694.1">
    <property type="nucleotide sequence ID" value="NZ_CABKNM010000011.1"/>
</dbReference>
<dbReference type="AlphaFoldDB" id="A0A1Y4ENS5"/>
<dbReference type="InterPro" id="IPR036225">
    <property type="entry name" value="SRP/SRP_N"/>
</dbReference>
<dbReference type="EMBL" id="NFLB01000006">
    <property type="protein sequence ID" value="OUQ05301.1"/>
    <property type="molecule type" value="Genomic_DNA"/>
</dbReference>
<gene>
    <name evidence="9" type="primary">ftsY</name>
    <name evidence="11" type="ORF">B5E91_06520</name>
    <name evidence="12" type="ORF">DXB31_02470</name>
</gene>
<dbReference type="CDD" id="cd17874">
    <property type="entry name" value="FtsY"/>
    <property type="match status" value="1"/>
</dbReference>
<dbReference type="Pfam" id="PF00448">
    <property type="entry name" value="SRP54"/>
    <property type="match status" value="1"/>
</dbReference>
<dbReference type="EC" id="3.6.5.4" evidence="9"/>
<keyword evidence="4 9" id="KW-0378">Hydrolase</keyword>
<dbReference type="InterPro" id="IPR003593">
    <property type="entry name" value="AAA+_ATPase"/>
</dbReference>
<dbReference type="PANTHER" id="PTHR43134:SF1">
    <property type="entry name" value="SIGNAL RECOGNITION PARTICLE RECEPTOR SUBUNIT ALPHA"/>
    <property type="match status" value="1"/>
</dbReference>
<dbReference type="SUPFAM" id="SSF52540">
    <property type="entry name" value="P-loop containing nucleoside triphosphate hydrolases"/>
    <property type="match status" value="1"/>
</dbReference>
<dbReference type="EMBL" id="QSVF01000004">
    <property type="protein sequence ID" value="RGO12593.1"/>
    <property type="molecule type" value="Genomic_DNA"/>
</dbReference>
<dbReference type="GO" id="GO:0003924">
    <property type="term" value="F:GTPase activity"/>
    <property type="evidence" value="ECO:0007669"/>
    <property type="project" value="UniProtKB-UniRule"/>
</dbReference>
<dbReference type="Gene3D" id="3.40.50.300">
    <property type="entry name" value="P-loop containing nucleotide triphosphate hydrolases"/>
    <property type="match status" value="1"/>
</dbReference>
<keyword evidence="6 9" id="KW-0472">Membrane</keyword>
<keyword evidence="3 9" id="KW-0547">Nucleotide-binding</keyword>
<dbReference type="PROSITE" id="PS00300">
    <property type="entry name" value="SRP54"/>
    <property type="match status" value="1"/>
</dbReference>
<dbReference type="FunFam" id="1.20.120.140:FF:000002">
    <property type="entry name" value="Signal recognition particle receptor FtsY"/>
    <property type="match status" value="1"/>
</dbReference>
<dbReference type="InterPro" id="IPR027417">
    <property type="entry name" value="P-loop_NTPase"/>
</dbReference>
<dbReference type="HAMAP" id="MF_00920">
    <property type="entry name" value="FtsY"/>
    <property type="match status" value="1"/>
</dbReference>
<dbReference type="InterPro" id="IPR000897">
    <property type="entry name" value="SRP54_GTPase_dom"/>
</dbReference>
<evidence type="ECO:0000313" key="12">
    <source>
        <dbReference type="EMBL" id="RGO12593.1"/>
    </source>
</evidence>
<keyword evidence="5 9" id="KW-0342">GTP-binding</keyword>
<comment type="subcellular location">
    <subcellularLocation>
        <location evidence="9">Cell membrane</location>
        <topology evidence="9">Peripheral membrane protein</topology>
        <orientation evidence="9">Cytoplasmic side</orientation>
    </subcellularLocation>
    <subcellularLocation>
        <location evidence="9">Cytoplasm</location>
    </subcellularLocation>
</comment>
<dbReference type="InterPro" id="IPR004390">
    <property type="entry name" value="SR_rcpt_FtsY"/>
</dbReference>
<evidence type="ECO:0000313" key="14">
    <source>
        <dbReference type="Proteomes" id="UP000261087"/>
    </source>
</evidence>
<reference evidence="12 14" key="3">
    <citation type="submission" date="2018-08" db="EMBL/GenBank/DDBJ databases">
        <title>A genome reference for cultivated species of the human gut microbiota.</title>
        <authorList>
            <person name="Zou Y."/>
            <person name="Xue W."/>
            <person name="Luo G."/>
        </authorList>
    </citation>
    <scope>NUCLEOTIDE SEQUENCE [LARGE SCALE GENOMIC DNA]</scope>
    <source>
        <strain evidence="12 14">OM02-6</strain>
    </source>
</reference>
<dbReference type="GO" id="GO:0005047">
    <property type="term" value="F:signal recognition particle binding"/>
    <property type="evidence" value="ECO:0007669"/>
    <property type="project" value="TreeGrafter"/>
</dbReference>
<feature type="domain" description="SRP54-type proteins GTP-binding" evidence="10">
    <location>
        <begin position="295"/>
        <end position="308"/>
    </location>
</feature>
<comment type="subunit">
    <text evidence="9">Part of the signal recognition particle protein translocation system, which is composed of SRP and FtsY.</text>
</comment>
<keyword evidence="7 9" id="KW-0675">Receptor</keyword>
<reference evidence="13" key="1">
    <citation type="submission" date="2017-04" db="EMBL/GenBank/DDBJ databases">
        <title>Function of individual gut microbiota members based on whole genome sequencing of pure cultures obtained from chicken caecum.</title>
        <authorList>
            <person name="Medvecky M."/>
            <person name="Cejkova D."/>
            <person name="Polansky O."/>
            <person name="Karasova D."/>
            <person name="Kubasova T."/>
            <person name="Cizek A."/>
            <person name="Rychlik I."/>
        </authorList>
    </citation>
    <scope>NUCLEOTIDE SEQUENCE [LARGE SCALE GENOMIC DNA]</scope>
    <source>
        <strain evidence="13">An149</strain>
    </source>
</reference>
<accession>A0A1Y4ENS5</accession>
<dbReference type="InterPro" id="IPR042101">
    <property type="entry name" value="SRP54_N_sf"/>
</dbReference>
<dbReference type="Proteomes" id="UP000261087">
    <property type="component" value="Unassembled WGS sequence"/>
</dbReference>
<dbReference type="Pfam" id="PF02881">
    <property type="entry name" value="SRP54_N"/>
    <property type="match status" value="1"/>
</dbReference>
<organism evidence="11 13">
    <name type="scientific">Thomasclavelia spiroformis</name>
    <dbReference type="NCBI Taxonomy" id="29348"/>
    <lineage>
        <taxon>Bacteria</taxon>
        <taxon>Bacillati</taxon>
        <taxon>Bacillota</taxon>
        <taxon>Erysipelotrichia</taxon>
        <taxon>Erysipelotrichales</taxon>
        <taxon>Coprobacillaceae</taxon>
        <taxon>Thomasclavelia</taxon>
    </lineage>
</organism>
<dbReference type="GO" id="GO:0005886">
    <property type="term" value="C:plasma membrane"/>
    <property type="evidence" value="ECO:0007669"/>
    <property type="project" value="UniProtKB-SubCell"/>
</dbReference>
<feature type="binding site" evidence="9">
    <location>
        <begin position="274"/>
        <end position="277"/>
    </location>
    <ligand>
        <name>GTP</name>
        <dbReference type="ChEBI" id="CHEBI:37565"/>
    </ligand>
</feature>